<dbReference type="Pfam" id="PF20160">
    <property type="entry name" value="C-JID"/>
    <property type="match status" value="2"/>
</dbReference>
<dbReference type="EMBL" id="QGNW01001822">
    <property type="protein sequence ID" value="RVW29909.1"/>
    <property type="molecule type" value="Genomic_DNA"/>
</dbReference>
<evidence type="ECO:0000259" key="3">
    <source>
        <dbReference type="Pfam" id="PF20160"/>
    </source>
</evidence>
<dbReference type="AlphaFoldDB" id="A0A438D356"/>
<dbReference type="Proteomes" id="UP000288805">
    <property type="component" value="Unassembled WGS sequence"/>
</dbReference>
<evidence type="ECO:0000313" key="5">
    <source>
        <dbReference type="Proteomes" id="UP000288805"/>
    </source>
</evidence>
<keyword evidence="2" id="KW-0677">Repeat</keyword>
<organism evidence="4 5">
    <name type="scientific">Vitis vinifera</name>
    <name type="common">Grape</name>
    <dbReference type="NCBI Taxonomy" id="29760"/>
    <lineage>
        <taxon>Eukaryota</taxon>
        <taxon>Viridiplantae</taxon>
        <taxon>Streptophyta</taxon>
        <taxon>Embryophyta</taxon>
        <taxon>Tracheophyta</taxon>
        <taxon>Spermatophyta</taxon>
        <taxon>Magnoliopsida</taxon>
        <taxon>eudicotyledons</taxon>
        <taxon>Gunneridae</taxon>
        <taxon>Pentapetalae</taxon>
        <taxon>rosids</taxon>
        <taxon>Vitales</taxon>
        <taxon>Vitaceae</taxon>
        <taxon>Viteae</taxon>
        <taxon>Vitis</taxon>
    </lineage>
</organism>
<feature type="domain" description="C-JID" evidence="3">
    <location>
        <begin position="47"/>
        <end position="144"/>
    </location>
</feature>
<sequence length="371" mass="41818">MENEQSDTLEAILLAILRFASVTKFMDPMDYSSLRTFASRIPYDAVVPGSSIPEWFTDQSVGVHKGKFGRSAYFSMNESVGFSIDNTASMHFSKAEHIWFGYRSLFGVVFSRSIDHLEVSFSESIRAGEVVKKCGVRLIFQQDLPFGREEMNHIYQHEESEGSYYRWRLRYPRRSWSVDLKPARVVAKHGGLATAQIPPRAKNWMEGKKLKKWPDDMGSPQWLAKLEANESGIQEVPTSITLLTKFQVSALAGCKAGESMSRNLVLSCAHHQQKDFHCLLYLSRNGFITVPGSLKRLIVEQHCKSLKSLPEPPSKRHCGSYSTGNSACCINTEIQSSNTIPEWFIHQGVGCSVTVELPPHWYNTKLMGLAV</sequence>
<reference evidence="4 5" key="1">
    <citation type="journal article" date="2018" name="PLoS Genet.">
        <title>Population sequencing reveals clonal diversity and ancestral inbreeding in the grapevine cultivar Chardonnay.</title>
        <authorList>
            <person name="Roach M.J."/>
            <person name="Johnson D.L."/>
            <person name="Bohlmann J."/>
            <person name="van Vuuren H.J."/>
            <person name="Jones S.J."/>
            <person name="Pretorius I.S."/>
            <person name="Schmidt S.A."/>
            <person name="Borneman A.R."/>
        </authorList>
    </citation>
    <scope>NUCLEOTIDE SEQUENCE [LARGE SCALE GENOMIC DNA]</scope>
    <source>
        <strain evidence="5">cv. Chardonnay</strain>
        <tissue evidence="4">Leaf</tissue>
    </source>
</reference>
<evidence type="ECO:0000256" key="1">
    <source>
        <dbReference type="ARBA" id="ARBA00022614"/>
    </source>
</evidence>
<proteinExistence type="predicted"/>
<evidence type="ECO:0000256" key="2">
    <source>
        <dbReference type="ARBA" id="ARBA00022737"/>
    </source>
</evidence>
<dbReference type="InterPro" id="IPR045344">
    <property type="entry name" value="C-JID"/>
</dbReference>
<name>A0A438D356_VITVI</name>
<keyword evidence="1" id="KW-0433">Leucine-rich repeat</keyword>
<gene>
    <name evidence="4" type="ORF">CK203_108041</name>
</gene>
<protein>
    <recommendedName>
        <fullName evidence="3">C-JID domain-containing protein</fullName>
    </recommendedName>
</protein>
<accession>A0A438D356</accession>
<evidence type="ECO:0000313" key="4">
    <source>
        <dbReference type="EMBL" id="RVW29909.1"/>
    </source>
</evidence>
<feature type="domain" description="C-JID" evidence="3">
    <location>
        <begin position="337"/>
        <end position="371"/>
    </location>
</feature>
<comment type="caution">
    <text evidence="4">The sequence shown here is derived from an EMBL/GenBank/DDBJ whole genome shotgun (WGS) entry which is preliminary data.</text>
</comment>